<dbReference type="PIRSF" id="PIRSF004649">
    <property type="entry name" value="MlaC"/>
    <property type="match status" value="1"/>
</dbReference>
<evidence type="ECO:0000313" key="2">
    <source>
        <dbReference type="Proteomes" id="UP000317355"/>
    </source>
</evidence>
<dbReference type="AlphaFoldDB" id="A0A558DFM7"/>
<dbReference type="Proteomes" id="UP000317355">
    <property type="component" value="Unassembled WGS sequence"/>
</dbReference>
<comment type="caution">
    <text evidence="1">The sequence shown here is derived from an EMBL/GenBank/DDBJ whole genome shotgun (WGS) entry which is preliminary data.</text>
</comment>
<dbReference type="Pfam" id="PF05494">
    <property type="entry name" value="MlaC"/>
    <property type="match status" value="1"/>
</dbReference>
<dbReference type="InterPro" id="IPR008869">
    <property type="entry name" value="MlaC/ttg2D"/>
</dbReference>
<reference evidence="1 2" key="1">
    <citation type="submission" date="2019-07" db="EMBL/GenBank/DDBJ databases">
        <title>The pathways for chlorine oxyanion respiration interact through the shared metabolite chlorate.</title>
        <authorList>
            <person name="Barnum T.P."/>
            <person name="Cheng Y."/>
            <person name="Hill K.A."/>
            <person name="Lucas L.N."/>
            <person name="Carlson H.K."/>
            <person name="Coates J.D."/>
        </authorList>
    </citation>
    <scope>NUCLEOTIDE SEQUENCE [LARGE SCALE GENOMIC DNA]</scope>
    <source>
        <strain evidence="1">BK-3</strain>
    </source>
</reference>
<sequence length="249" mass="28554">MATDTGFMVQLKFTLKPCRGSYRDNGDNQMGKIGLFSTKRRQFLMLICLLFTSLSTMAAEQLAGPQQVIQRISDELQTILVQNQDRLKEDPAFVYQLANDVLIPHVDFGHVSSLVLGKYWRRATDEQKQEFSHQFQRLLVRTYSTAFKELQGWDISYTPLRMNVGDEDVAVHTQVNRTGAPPVDVVYQMHIKDGDWKAYDVKIEGISLVTNYRSSFAKEVRRSGMRGLIERITELNDRRAKQIVATNQS</sequence>
<proteinExistence type="predicted"/>
<dbReference type="InterPro" id="IPR042245">
    <property type="entry name" value="Tgt2/MlaC_sf"/>
</dbReference>
<protein>
    <submittedName>
        <fullName evidence="1">ABC transporter substrate-binding protein</fullName>
    </submittedName>
</protein>
<dbReference type="STRING" id="1543721.AAY24_12545"/>
<dbReference type="Gene3D" id="3.10.450.710">
    <property type="entry name" value="Tgt2/MlaC"/>
    <property type="match status" value="1"/>
</dbReference>
<dbReference type="PANTHER" id="PTHR36573">
    <property type="entry name" value="INTERMEMBRANE PHOSPHOLIPID TRANSPORT SYSTEM BINDING PROTEIN MLAC"/>
    <property type="match status" value="1"/>
</dbReference>
<dbReference type="EMBL" id="VMRY01000003">
    <property type="protein sequence ID" value="TVT59829.1"/>
    <property type="molecule type" value="Genomic_DNA"/>
</dbReference>
<name>A0A558DFM7_9GAMM</name>
<gene>
    <name evidence="1" type="ORF">FHK82_02285</name>
</gene>
<organism evidence="1 2">
    <name type="scientific">Sedimenticola thiotaurini</name>
    <dbReference type="NCBI Taxonomy" id="1543721"/>
    <lineage>
        <taxon>Bacteria</taxon>
        <taxon>Pseudomonadati</taxon>
        <taxon>Pseudomonadota</taxon>
        <taxon>Gammaproteobacteria</taxon>
        <taxon>Chromatiales</taxon>
        <taxon>Sedimenticolaceae</taxon>
        <taxon>Sedimenticola</taxon>
    </lineage>
</organism>
<accession>A0A558DFM7</accession>
<evidence type="ECO:0000313" key="1">
    <source>
        <dbReference type="EMBL" id="TVT59829.1"/>
    </source>
</evidence>
<dbReference type="PANTHER" id="PTHR36573:SF1">
    <property type="entry name" value="INTERMEMBRANE PHOSPHOLIPID TRANSPORT SYSTEM BINDING PROTEIN MLAC"/>
    <property type="match status" value="1"/>
</dbReference>